<dbReference type="WBParaSite" id="BPAG_0000582001-mRNA-1">
    <property type="protein sequence ID" value="BPAG_0000582001-mRNA-1"/>
    <property type="gene ID" value="BPAG_0000582001"/>
</dbReference>
<dbReference type="PANTHER" id="PTHR13293:SF6">
    <property type="entry name" value="AKIRIN-RELATED"/>
    <property type="match status" value="1"/>
</dbReference>
<dbReference type="AlphaFoldDB" id="A0A0N4TC82"/>
<evidence type="ECO:0000256" key="3">
    <source>
        <dbReference type="ARBA" id="ARBA00023242"/>
    </source>
</evidence>
<evidence type="ECO:0000313" key="5">
    <source>
        <dbReference type="EMBL" id="VDN86968.1"/>
    </source>
</evidence>
<dbReference type="InterPro" id="IPR024132">
    <property type="entry name" value="Akirin"/>
</dbReference>
<sequence>MFSLLLSKIPLFGRDREAYDNSPFARVGNNLQLSSGQLESYLRAEVRYLKRRHLIPHRTLTSSGVSTGSGEGSAVVQHYGSHFSCNVASGNGTNSEHGYREAPLSPNNNSGSESEGETNMQKTSSMKDLYEKPQEIIAIPDPDHGGFSRGYQYLSVMMICERLLKQQEVRLRYEYETVLNQRLEEQHEQYVQFAREQIERQHQDDGVELSYLS</sequence>
<dbReference type="GO" id="GO:0045944">
    <property type="term" value="P:positive regulation of transcription by RNA polymerase II"/>
    <property type="evidence" value="ECO:0007669"/>
    <property type="project" value="TreeGrafter"/>
</dbReference>
<keyword evidence="3" id="KW-0539">Nucleus</keyword>
<dbReference type="PANTHER" id="PTHR13293">
    <property type="entry name" value="AKIRIN-RELATED"/>
    <property type="match status" value="1"/>
</dbReference>
<evidence type="ECO:0000256" key="2">
    <source>
        <dbReference type="ARBA" id="ARBA00005625"/>
    </source>
</evidence>
<comment type="similarity">
    <text evidence="2">Belongs to the akirin family.</text>
</comment>
<evidence type="ECO:0000313" key="6">
    <source>
        <dbReference type="Proteomes" id="UP000278627"/>
    </source>
</evidence>
<reference evidence="5 6" key="2">
    <citation type="submission" date="2018-11" db="EMBL/GenBank/DDBJ databases">
        <authorList>
            <consortium name="Pathogen Informatics"/>
        </authorList>
    </citation>
    <scope>NUCLEOTIDE SEQUENCE [LARGE SCALE GENOMIC DNA]</scope>
</reference>
<dbReference type="Proteomes" id="UP000278627">
    <property type="component" value="Unassembled WGS sequence"/>
</dbReference>
<protein>
    <submittedName>
        <fullName evidence="7">Ubiquitinyl hydrolase 1</fullName>
    </submittedName>
</protein>
<dbReference type="GO" id="GO:0000785">
    <property type="term" value="C:chromatin"/>
    <property type="evidence" value="ECO:0007669"/>
    <property type="project" value="TreeGrafter"/>
</dbReference>
<name>A0A0N4TC82_BRUPA</name>
<evidence type="ECO:0000313" key="7">
    <source>
        <dbReference type="WBParaSite" id="BPAG_0000582001-mRNA-1"/>
    </source>
</evidence>
<dbReference type="EMBL" id="UZAD01004474">
    <property type="protein sequence ID" value="VDN86968.1"/>
    <property type="molecule type" value="Genomic_DNA"/>
</dbReference>
<evidence type="ECO:0000256" key="1">
    <source>
        <dbReference type="ARBA" id="ARBA00004123"/>
    </source>
</evidence>
<proteinExistence type="inferred from homology"/>
<gene>
    <name evidence="5" type="ORF">BPAG_LOCUS5782</name>
</gene>
<evidence type="ECO:0000256" key="4">
    <source>
        <dbReference type="SAM" id="MobiDB-lite"/>
    </source>
</evidence>
<accession>A0A0N4TC82</accession>
<dbReference type="GO" id="GO:0045089">
    <property type="term" value="P:positive regulation of innate immune response"/>
    <property type="evidence" value="ECO:0007669"/>
    <property type="project" value="TreeGrafter"/>
</dbReference>
<dbReference type="STRING" id="6280.A0A0N4TC82"/>
<organism evidence="7">
    <name type="scientific">Brugia pahangi</name>
    <name type="common">Filarial nematode worm</name>
    <dbReference type="NCBI Taxonomy" id="6280"/>
    <lineage>
        <taxon>Eukaryota</taxon>
        <taxon>Metazoa</taxon>
        <taxon>Ecdysozoa</taxon>
        <taxon>Nematoda</taxon>
        <taxon>Chromadorea</taxon>
        <taxon>Rhabditida</taxon>
        <taxon>Spirurina</taxon>
        <taxon>Spiruromorpha</taxon>
        <taxon>Filarioidea</taxon>
        <taxon>Onchocercidae</taxon>
        <taxon>Brugia</taxon>
    </lineage>
</organism>
<reference evidence="7" key="1">
    <citation type="submission" date="2017-02" db="UniProtKB">
        <authorList>
            <consortium name="WormBaseParasite"/>
        </authorList>
    </citation>
    <scope>IDENTIFICATION</scope>
</reference>
<feature type="region of interest" description="Disordered" evidence="4">
    <location>
        <begin position="92"/>
        <end position="126"/>
    </location>
</feature>
<dbReference type="GO" id="GO:0005634">
    <property type="term" value="C:nucleus"/>
    <property type="evidence" value="ECO:0007669"/>
    <property type="project" value="UniProtKB-SubCell"/>
</dbReference>
<comment type="subcellular location">
    <subcellularLocation>
        <location evidence="1">Nucleus</location>
    </subcellularLocation>
</comment>
<dbReference type="GO" id="GO:0003712">
    <property type="term" value="F:transcription coregulator activity"/>
    <property type="evidence" value="ECO:0007669"/>
    <property type="project" value="TreeGrafter"/>
</dbReference>
<keyword evidence="6" id="KW-1185">Reference proteome</keyword>